<evidence type="ECO:0000313" key="2">
    <source>
        <dbReference type="Proteomes" id="UP000237105"/>
    </source>
</evidence>
<gene>
    <name evidence="1" type="ORF">PanWU01x14_129910</name>
</gene>
<reference evidence="2" key="1">
    <citation type="submission" date="2016-06" db="EMBL/GenBank/DDBJ databases">
        <title>Parallel loss of symbiosis genes in relatives of nitrogen-fixing non-legume Parasponia.</title>
        <authorList>
            <person name="Van Velzen R."/>
            <person name="Holmer R."/>
            <person name="Bu F."/>
            <person name="Rutten L."/>
            <person name="Van Zeijl A."/>
            <person name="Liu W."/>
            <person name="Santuari L."/>
            <person name="Cao Q."/>
            <person name="Sharma T."/>
            <person name="Shen D."/>
            <person name="Roswanjaya Y."/>
            <person name="Wardhani T."/>
            <person name="Kalhor M.S."/>
            <person name="Jansen J."/>
            <person name="Van den Hoogen J."/>
            <person name="Gungor B."/>
            <person name="Hartog M."/>
            <person name="Hontelez J."/>
            <person name="Verver J."/>
            <person name="Yang W.-C."/>
            <person name="Schijlen E."/>
            <person name="Repin R."/>
            <person name="Schilthuizen M."/>
            <person name="Schranz E."/>
            <person name="Heidstra R."/>
            <person name="Miyata K."/>
            <person name="Fedorova E."/>
            <person name="Kohlen W."/>
            <person name="Bisseling T."/>
            <person name="Smit S."/>
            <person name="Geurts R."/>
        </authorList>
    </citation>
    <scope>NUCLEOTIDE SEQUENCE [LARGE SCALE GENOMIC DNA]</scope>
    <source>
        <strain evidence="2">cv. WU1-14</strain>
    </source>
</reference>
<sequence>MALFGYLDWVMIIVKRLLQLFYDASTISGSNLTSSFIHLAKDSVKGVFHLSLTFKWDAIYFFEKEEYYACSNKAI</sequence>
<dbReference type="EMBL" id="JXTB01000102">
    <property type="protein sequence ID" value="PON63659.1"/>
    <property type="molecule type" value="Genomic_DNA"/>
</dbReference>
<evidence type="ECO:0000313" key="1">
    <source>
        <dbReference type="EMBL" id="PON63659.1"/>
    </source>
</evidence>
<protein>
    <submittedName>
        <fullName evidence="1">Uncharacterized protein</fullName>
    </submittedName>
</protein>
<dbReference type="AlphaFoldDB" id="A0A2P5CRH7"/>
<dbReference type="OrthoDB" id="10392782at2759"/>
<organism evidence="1 2">
    <name type="scientific">Parasponia andersonii</name>
    <name type="common">Sponia andersonii</name>
    <dbReference type="NCBI Taxonomy" id="3476"/>
    <lineage>
        <taxon>Eukaryota</taxon>
        <taxon>Viridiplantae</taxon>
        <taxon>Streptophyta</taxon>
        <taxon>Embryophyta</taxon>
        <taxon>Tracheophyta</taxon>
        <taxon>Spermatophyta</taxon>
        <taxon>Magnoliopsida</taxon>
        <taxon>eudicotyledons</taxon>
        <taxon>Gunneridae</taxon>
        <taxon>Pentapetalae</taxon>
        <taxon>rosids</taxon>
        <taxon>fabids</taxon>
        <taxon>Rosales</taxon>
        <taxon>Cannabaceae</taxon>
        <taxon>Parasponia</taxon>
    </lineage>
</organism>
<comment type="caution">
    <text evidence="1">The sequence shown here is derived from an EMBL/GenBank/DDBJ whole genome shotgun (WGS) entry which is preliminary data.</text>
</comment>
<keyword evidence="2" id="KW-1185">Reference proteome</keyword>
<proteinExistence type="predicted"/>
<name>A0A2P5CRH7_PARAD</name>
<dbReference type="Proteomes" id="UP000237105">
    <property type="component" value="Unassembled WGS sequence"/>
</dbReference>
<accession>A0A2P5CRH7</accession>